<dbReference type="EMBL" id="ASWF01000003">
    <property type="protein sequence ID" value="EOT76047.1"/>
    <property type="molecule type" value="Genomic_DNA"/>
</dbReference>
<reference evidence="3 5" key="2">
    <citation type="submission" date="2013-03" db="EMBL/GenBank/DDBJ databases">
        <title>The Genome Sequence of Enterococcus raffinosus ATCC_49464 (PacBio/Illumina hybrid assembly).</title>
        <authorList>
            <consortium name="The Broad Institute Genomics Platform"/>
            <consortium name="The Broad Institute Genome Sequencing Center for Infectious Disease"/>
            <person name="Earl A."/>
            <person name="Russ C."/>
            <person name="Gilmore M."/>
            <person name="Surin D."/>
            <person name="Walker B."/>
            <person name="Young S."/>
            <person name="Zeng Q."/>
            <person name="Gargeya S."/>
            <person name="Fitzgerald M."/>
            <person name="Haas B."/>
            <person name="Abouelleil A."/>
            <person name="Allen A.W."/>
            <person name="Alvarado L."/>
            <person name="Arachchi H.M."/>
            <person name="Berlin A.M."/>
            <person name="Chapman S.B."/>
            <person name="Gainer-Dewar J."/>
            <person name="Goldberg J."/>
            <person name="Griggs A."/>
            <person name="Gujja S."/>
            <person name="Hansen M."/>
            <person name="Howarth C."/>
            <person name="Imamovic A."/>
            <person name="Ireland A."/>
            <person name="Larimer J."/>
            <person name="McCowan C."/>
            <person name="Murphy C."/>
            <person name="Pearson M."/>
            <person name="Poon T.W."/>
            <person name="Priest M."/>
            <person name="Roberts A."/>
            <person name="Saif S."/>
            <person name="Shea T."/>
            <person name="Sisk P."/>
            <person name="Sykes S."/>
            <person name="Wortman J."/>
            <person name="Nusbaum C."/>
            <person name="Birren B."/>
        </authorList>
    </citation>
    <scope>NUCLEOTIDE SEQUENCE [LARGE SCALE GENOMIC DNA]</scope>
    <source>
        <strain evidence="3 5">ATCC 49464</strain>
    </source>
</reference>
<organism evidence="2 4">
    <name type="scientific">Enterococcus raffinosus ATCC 49464</name>
    <dbReference type="NCBI Taxonomy" id="1158602"/>
    <lineage>
        <taxon>Bacteria</taxon>
        <taxon>Bacillati</taxon>
        <taxon>Bacillota</taxon>
        <taxon>Bacilli</taxon>
        <taxon>Lactobacillales</taxon>
        <taxon>Enterococcaceae</taxon>
        <taxon>Enterococcus</taxon>
    </lineage>
</organism>
<accession>R2QXB2</accession>
<evidence type="ECO:0000313" key="2">
    <source>
        <dbReference type="EMBL" id="EOH76080.1"/>
    </source>
</evidence>
<proteinExistence type="predicted"/>
<dbReference type="Proteomes" id="UP000014158">
    <property type="component" value="Unassembled WGS sequence"/>
</dbReference>
<protein>
    <recommendedName>
        <fullName evidence="6">Acyltransferase 3 domain-containing protein</fullName>
    </recommendedName>
</protein>
<name>R2QXB2_9ENTE</name>
<keyword evidence="1" id="KW-1133">Transmembrane helix</keyword>
<dbReference type="InterPro" id="IPR008875">
    <property type="entry name" value="TraX"/>
</dbReference>
<dbReference type="Proteomes" id="UP000013877">
    <property type="component" value="Unassembled WGS sequence"/>
</dbReference>
<gene>
    <name evidence="3" type="ORF">I590_02872</name>
    <name evidence="2" type="ORF">UAK_02929</name>
</gene>
<dbReference type="EMBL" id="AJAL01000015">
    <property type="protein sequence ID" value="EOH76080.1"/>
    <property type="molecule type" value="Genomic_DNA"/>
</dbReference>
<feature type="transmembrane region" description="Helical" evidence="1">
    <location>
        <begin position="12"/>
        <end position="30"/>
    </location>
</feature>
<comment type="caution">
    <text evidence="2">The sequence shown here is derived from an EMBL/GenBank/DDBJ whole genome shotgun (WGS) entry which is preliminary data.</text>
</comment>
<evidence type="ECO:0000313" key="3">
    <source>
        <dbReference type="EMBL" id="EOT76047.1"/>
    </source>
</evidence>
<reference evidence="2 4" key="1">
    <citation type="submission" date="2013-02" db="EMBL/GenBank/DDBJ databases">
        <title>The Genome Sequence of Enterococcus raffinosus ATCC_49464.</title>
        <authorList>
            <consortium name="The Broad Institute Genome Sequencing Platform"/>
            <consortium name="The Broad Institute Genome Sequencing Center for Infectious Disease"/>
            <person name="Earl A.M."/>
            <person name="Gilmore M.S."/>
            <person name="Lebreton F."/>
            <person name="Walker B."/>
            <person name="Young S.K."/>
            <person name="Zeng Q."/>
            <person name="Gargeya S."/>
            <person name="Fitzgerald M."/>
            <person name="Haas B."/>
            <person name="Abouelleil A."/>
            <person name="Alvarado L."/>
            <person name="Arachchi H.M."/>
            <person name="Berlin A.M."/>
            <person name="Chapman S.B."/>
            <person name="Dewar J."/>
            <person name="Goldberg J."/>
            <person name="Griggs A."/>
            <person name="Gujja S."/>
            <person name="Hansen M."/>
            <person name="Howarth C."/>
            <person name="Imamovic A."/>
            <person name="Larimer J."/>
            <person name="McCowan C."/>
            <person name="Murphy C."/>
            <person name="Neiman D."/>
            <person name="Pearson M."/>
            <person name="Priest M."/>
            <person name="Roberts A."/>
            <person name="Saif S."/>
            <person name="Shea T."/>
            <person name="Sisk P."/>
            <person name="Sykes S."/>
            <person name="Wortman J."/>
            <person name="Nusbaum C."/>
            <person name="Birren B."/>
        </authorList>
    </citation>
    <scope>NUCLEOTIDE SEQUENCE [LARGE SCALE GENOMIC DNA]</scope>
    <source>
        <strain evidence="2 4">ATCC 49464</strain>
    </source>
</reference>
<evidence type="ECO:0000256" key="1">
    <source>
        <dbReference type="SAM" id="Phobius"/>
    </source>
</evidence>
<evidence type="ECO:0000313" key="5">
    <source>
        <dbReference type="Proteomes" id="UP000014158"/>
    </source>
</evidence>
<keyword evidence="5" id="KW-1185">Reference proteome</keyword>
<dbReference type="eggNOG" id="ENOG502ZH02">
    <property type="taxonomic scope" value="Bacteria"/>
</dbReference>
<evidence type="ECO:0000313" key="4">
    <source>
        <dbReference type="Proteomes" id="UP000013877"/>
    </source>
</evidence>
<feature type="transmembrane region" description="Helical" evidence="1">
    <location>
        <begin position="68"/>
        <end position="87"/>
    </location>
</feature>
<feature type="transmembrane region" description="Helical" evidence="1">
    <location>
        <begin position="36"/>
        <end position="56"/>
    </location>
</feature>
<evidence type="ECO:0008006" key="6">
    <source>
        <dbReference type="Google" id="ProtNLM"/>
    </source>
</evidence>
<dbReference type="Pfam" id="PF05857">
    <property type="entry name" value="TraX"/>
    <property type="match status" value="1"/>
</dbReference>
<dbReference type="HOGENOM" id="CLU_2105211_0_0_9"/>
<keyword evidence="1" id="KW-0472">Membrane</keyword>
<keyword evidence="1" id="KW-0812">Transmembrane</keyword>
<dbReference type="AlphaFoldDB" id="R2QXB2"/>
<sequence>MNKTIDGFKMKVIAILAMLSNHIGSGFSIYEQSSLVFFFTEFIGKLTFPIMAYLLVEGFLYTRNRKHYAIRMMIFWLISIYPFHLLFNGKNPFTLIELVNNFFHFTNRIATNDSL</sequence>